<evidence type="ECO:0000256" key="5">
    <source>
        <dbReference type="ARBA" id="ARBA00022822"/>
    </source>
</evidence>
<dbReference type="NCBIfam" id="NF001373">
    <property type="entry name" value="PRK00278.1-6"/>
    <property type="match status" value="1"/>
</dbReference>
<dbReference type="EC" id="4.1.1.48" evidence="8"/>
<dbReference type="FunFam" id="3.20.20.70:FF:000024">
    <property type="entry name" value="Indole-3-glycerol phosphate synthase"/>
    <property type="match status" value="1"/>
</dbReference>
<dbReference type="SMR" id="A0A7Z7J6R7"/>
<dbReference type="NCBIfam" id="NF001377">
    <property type="entry name" value="PRK00278.2-4"/>
    <property type="match status" value="1"/>
</dbReference>
<evidence type="ECO:0000313" key="10">
    <source>
        <dbReference type="EMBL" id="SPC07157.1"/>
    </source>
</evidence>
<evidence type="ECO:0000256" key="1">
    <source>
        <dbReference type="ARBA" id="ARBA00001633"/>
    </source>
</evidence>
<keyword evidence="5 8" id="KW-0822">Tryptophan biosynthesis</keyword>
<reference evidence="10" key="1">
    <citation type="submission" date="2018-01" db="EMBL/GenBank/DDBJ databases">
        <authorList>
            <person name="Clerissi C."/>
        </authorList>
    </citation>
    <scope>NUCLEOTIDE SEQUENCE [LARGE SCALE GENOMIC DNA]</scope>
    <source>
        <strain evidence="10">Cupriavidus taiwanensis STM 6021</strain>
    </source>
</reference>
<dbReference type="GO" id="GO:0004425">
    <property type="term" value="F:indole-3-glycerol-phosphate synthase activity"/>
    <property type="evidence" value="ECO:0007669"/>
    <property type="project" value="UniProtKB-UniRule"/>
</dbReference>
<dbReference type="InterPro" id="IPR013798">
    <property type="entry name" value="Indole-3-glycerol_P_synth_dom"/>
</dbReference>
<name>A0A7Z7J6R7_9BURK</name>
<dbReference type="HAMAP" id="MF_00134_B">
    <property type="entry name" value="IGPS_B"/>
    <property type="match status" value="1"/>
</dbReference>
<dbReference type="PANTHER" id="PTHR22854:SF2">
    <property type="entry name" value="INDOLE-3-GLYCEROL-PHOSPHATE SYNTHASE"/>
    <property type="match status" value="1"/>
</dbReference>
<dbReference type="NCBIfam" id="NF001370">
    <property type="entry name" value="PRK00278.1-2"/>
    <property type="match status" value="1"/>
</dbReference>
<sequence>MSDILQKILAVKADEVAAARKRRDLPSLRAEAESLRSEAGLAPRGFERALRDKIAAGHAAVIAEIKKASPSKGVLREQFLPEAIAESYATHGAACLSVLTDEHFFQGHADYLKRARGACPLPALRKDFMVDLYQVYEARTWGADCILLIVAALDHGLMAELEACALELGMDVLVEVHGDDELEAALRLKTPLLGVNNRNLRTFEVSLDNTLDLLPHIPADKLVVTESGILAPADVKRMRDANVHAFLVGEAFMRAKEPGVELARLFG</sequence>
<dbReference type="Proteomes" id="UP000257139">
    <property type="component" value="Chromosome CBM2594_a"/>
</dbReference>
<dbReference type="InterPro" id="IPR045186">
    <property type="entry name" value="Indole-3-glycerol_P_synth"/>
</dbReference>
<dbReference type="AlphaFoldDB" id="A0A7Z7J6R7"/>
<dbReference type="PROSITE" id="PS00614">
    <property type="entry name" value="IGPS"/>
    <property type="match status" value="1"/>
</dbReference>
<dbReference type="SUPFAM" id="SSF51366">
    <property type="entry name" value="Ribulose-phoshate binding barrel"/>
    <property type="match status" value="1"/>
</dbReference>
<keyword evidence="6 8" id="KW-0057">Aromatic amino acid biosynthesis</keyword>
<comment type="catalytic activity">
    <reaction evidence="1 8">
        <text>1-(2-carboxyphenylamino)-1-deoxy-D-ribulose 5-phosphate + H(+) = (1S,2R)-1-C-(indol-3-yl)glycerol 3-phosphate + CO2 + H2O</text>
        <dbReference type="Rhea" id="RHEA:23476"/>
        <dbReference type="ChEBI" id="CHEBI:15377"/>
        <dbReference type="ChEBI" id="CHEBI:15378"/>
        <dbReference type="ChEBI" id="CHEBI:16526"/>
        <dbReference type="ChEBI" id="CHEBI:58613"/>
        <dbReference type="ChEBI" id="CHEBI:58866"/>
        <dbReference type="EC" id="4.1.1.48"/>
    </reaction>
</comment>
<feature type="domain" description="Indole-3-glycerol phosphate synthase" evidence="9">
    <location>
        <begin position="5"/>
        <end position="261"/>
    </location>
</feature>
<proteinExistence type="inferred from homology"/>
<evidence type="ECO:0000256" key="4">
    <source>
        <dbReference type="ARBA" id="ARBA00022793"/>
    </source>
</evidence>
<dbReference type="GO" id="GO:0000162">
    <property type="term" value="P:L-tryptophan biosynthetic process"/>
    <property type="evidence" value="ECO:0007669"/>
    <property type="project" value="UniProtKB-UniRule"/>
</dbReference>
<dbReference type="CDD" id="cd00331">
    <property type="entry name" value="IGPS"/>
    <property type="match status" value="1"/>
</dbReference>
<dbReference type="InterPro" id="IPR001468">
    <property type="entry name" value="Indole-3-GlycerolPSynthase_CS"/>
</dbReference>
<keyword evidence="4 8" id="KW-0210">Decarboxylase</keyword>
<organism evidence="10">
    <name type="scientific">Cupriavidus taiwanensis</name>
    <dbReference type="NCBI Taxonomy" id="164546"/>
    <lineage>
        <taxon>Bacteria</taxon>
        <taxon>Pseudomonadati</taxon>
        <taxon>Pseudomonadota</taxon>
        <taxon>Betaproteobacteria</taxon>
        <taxon>Burkholderiales</taxon>
        <taxon>Burkholderiaceae</taxon>
        <taxon>Cupriavidus</taxon>
    </lineage>
</organism>
<evidence type="ECO:0000259" key="9">
    <source>
        <dbReference type="Pfam" id="PF00218"/>
    </source>
</evidence>
<dbReference type="EMBL" id="OGUU01000002">
    <property type="protein sequence ID" value="SPC07157.1"/>
    <property type="molecule type" value="Genomic_DNA"/>
</dbReference>
<evidence type="ECO:0000256" key="6">
    <source>
        <dbReference type="ARBA" id="ARBA00023141"/>
    </source>
</evidence>
<keyword evidence="3 8" id="KW-0028">Amino-acid biosynthesis</keyword>
<dbReference type="GeneID" id="29761915"/>
<dbReference type="GO" id="GO:0004640">
    <property type="term" value="F:phosphoribosylanthranilate isomerase activity"/>
    <property type="evidence" value="ECO:0007669"/>
    <property type="project" value="TreeGrafter"/>
</dbReference>
<protein>
    <recommendedName>
        <fullName evidence="8">Indole-3-glycerol phosphate synthase</fullName>
        <shortName evidence="8">IGPS</shortName>
        <ecNumber evidence="8">4.1.1.48</ecNumber>
    </recommendedName>
</protein>
<accession>A0A7Z7J6R7</accession>
<comment type="pathway">
    <text evidence="2 8">Amino-acid biosynthesis; L-tryptophan biosynthesis; L-tryptophan from chorismate: step 4/5.</text>
</comment>
<dbReference type="Pfam" id="PF00218">
    <property type="entry name" value="IGPS"/>
    <property type="match status" value="1"/>
</dbReference>
<dbReference type="Gene3D" id="3.20.20.70">
    <property type="entry name" value="Aldolase class I"/>
    <property type="match status" value="1"/>
</dbReference>
<comment type="caution">
    <text evidence="10">The sequence shown here is derived from an EMBL/GenBank/DDBJ whole genome shotgun (WGS) entry which is preliminary data.</text>
</comment>
<keyword evidence="7 8" id="KW-0456">Lyase</keyword>
<dbReference type="PANTHER" id="PTHR22854">
    <property type="entry name" value="TRYPTOPHAN BIOSYNTHESIS PROTEIN"/>
    <property type="match status" value="1"/>
</dbReference>
<dbReference type="InterPro" id="IPR013785">
    <property type="entry name" value="Aldolase_TIM"/>
</dbReference>
<evidence type="ECO:0000256" key="2">
    <source>
        <dbReference type="ARBA" id="ARBA00004696"/>
    </source>
</evidence>
<comment type="similarity">
    <text evidence="8">Belongs to the TrpC family.</text>
</comment>
<gene>
    <name evidence="8 10" type="primary">trpC</name>
    <name evidence="10" type="ORF">CBM2594_A100017</name>
</gene>
<evidence type="ECO:0000256" key="8">
    <source>
        <dbReference type="HAMAP-Rule" id="MF_00134"/>
    </source>
</evidence>
<evidence type="ECO:0000256" key="7">
    <source>
        <dbReference type="ARBA" id="ARBA00023239"/>
    </source>
</evidence>
<dbReference type="RefSeq" id="WP_012353997.1">
    <property type="nucleotide sequence ID" value="NZ_CBCRZP010000020.1"/>
</dbReference>
<evidence type="ECO:0000256" key="3">
    <source>
        <dbReference type="ARBA" id="ARBA00022605"/>
    </source>
</evidence>
<dbReference type="OMA" id="RGPHDLI"/>
<dbReference type="UniPathway" id="UPA00035">
    <property type="reaction ID" value="UER00043"/>
</dbReference>
<dbReference type="InterPro" id="IPR011060">
    <property type="entry name" value="RibuloseP-bd_barrel"/>
</dbReference>